<dbReference type="Gene3D" id="3.90.640.10">
    <property type="entry name" value="Actin, Chain A, domain 4"/>
    <property type="match status" value="1"/>
</dbReference>
<dbReference type="Gene3D" id="3.30.420.40">
    <property type="match status" value="2"/>
</dbReference>
<dbReference type="GO" id="GO:0005524">
    <property type="term" value="F:ATP binding"/>
    <property type="evidence" value="ECO:0007669"/>
    <property type="project" value="UniProtKB-KW"/>
</dbReference>
<evidence type="ECO:0000256" key="3">
    <source>
        <dbReference type="RuleBase" id="RU003322"/>
    </source>
</evidence>
<dbReference type="InterPro" id="IPR029047">
    <property type="entry name" value="HSP70_peptide-bd_sf"/>
</dbReference>
<protein>
    <submittedName>
        <fullName evidence="4">HSP70-like protein</fullName>
    </submittedName>
</protein>
<dbReference type="EMBL" id="KU674796">
    <property type="protein sequence ID" value="ANP22141.1"/>
    <property type="molecule type" value="Genomic_RNA"/>
</dbReference>
<proteinExistence type="inferred from homology"/>
<sequence>MEVGLDFGTTFSTSCFSIPTQDDSGCVSLVNSPFVPSQIFIGTDMTYSIGHRAYSDFVAGKRGGLYINPKRWVGVDSFNFQAVKRKLNPEYEVKLNNGEISIGSVGNVNAPLMRVVDLIFLFVKGILLETEEAVGKAVTGVVCTVPAEYNSFKRSFLGVALEGLGKPLRALINEPTSAALYGAVRGGSLRETYAVFDFGGGTLDISFISRFNNVVSVLFSKGDNFLGGRDIDRALIQFLRKEKRIKGDIDAGILSVMIADLKEKICTNGGTQQTQVRTSSGLETLSMSVGELNAVSEPFIDRAIKIFVEGAEELKRCPIVCVLTGGSAALPLVRPKLESLPYVSRVAYDSQTFRLSVAIGAKIYGDILTGQSDLRLIDTVSQTLSDELSGFTELVIFPKGHPIPSVYETSFQISGSTMEYGIFEGESNRTWLNEIAFKGTDYRPSSERKSDKVKYEISVDGKLRLSVDGRELKNTRLPAPVSVSAHSYRYMSSMKKYVIQLENNYVDMFSELHGDKISIDDVYNDTGAFFDKNILVNFQKLSK</sequence>
<organism evidence="4">
    <name type="scientific">Grapevine leafroll-associated virus 1</name>
    <dbReference type="NCBI Taxonomy" id="47985"/>
    <lineage>
        <taxon>Viruses</taxon>
        <taxon>Riboviria</taxon>
        <taxon>Orthornavirae</taxon>
        <taxon>Kitrinoviricota</taxon>
        <taxon>Alsuviricetes</taxon>
        <taxon>Martellivirales</taxon>
        <taxon>Closteroviridae</taxon>
        <taxon>Ampelovirus</taxon>
        <taxon>Ampelovirus univitis</taxon>
    </lineage>
</organism>
<keyword evidence="1 3" id="KW-0547">Nucleotide-binding</keyword>
<evidence type="ECO:0000256" key="2">
    <source>
        <dbReference type="ARBA" id="ARBA00022840"/>
    </source>
</evidence>
<dbReference type="GO" id="GO:0140662">
    <property type="term" value="F:ATP-dependent protein folding chaperone"/>
    <property type="evidence" value="ECO:0007669"/>
    <property type="project" value="InterPro"/>
</dbReference>
<evidence type="ECO:0000256" key="1">
    <source>
        <dbReference type="ARBA" id="ARBA00022741"/>
    </source>
</evidence>
<comment type="similarity">
    <text evidence="3">Belongs to the heat shock protein 70 family.</text>
</comment>
<dbReference type="InterPro" id="IPR013126">
    <property type="entry name" value="Hsp_70_fam"/>
</dbReference>
<gene>
    <name evidence="4" type="primary">ORF3</name>
</gene>
<dbReference type="SUPFAM" id="SSF100920">
    <property type="entry name" value="Heat shock protein 70kD (HSP70), peptide-binding domain"/>
    <property type="match status" value="1"/>
</dbReference>
<keyword evidence="2 3" id="KW-0067">ATP-binding</keyword>
<name>A0A1P8BJB4_9CLOS</name>
<evidence type="ECO:0000313" key="4">
    <source>
        <dbReference type="EMBL" id="ANP22141.1"/>
    </source>
</evidence>
<dbReference type="PANTHER" id="PTHR19375">
    <property type="entry name" value="HEAT SHOCK PROTEIN 70KDA"/>
    <property type="match status" value="1"/>
</dbReference>
<reference evidence="4" key="1">
    <citation type="submission" date="2016-02" db="EMBL/GenBank/DDBJ databases">
        <title>Sequence analysis of Grapevine leafroll-associated virus 1 isolates from Washington vineyards.</title>
        <authorList>
            <person name="Donda B.P."/>
            <person name="Jarugula S."/>
            <person name="Naidu R.A."/>
        </authorList>
    </citation>
    <scope>NUCLEOTIDE SEQUENCE</scope>
    <source>
        <strain evidence="4">WA-CH</strain>
    </source>
</reference>
<dbReference type="PRINTS" id="PR00301">
    <property type="entry name" value="HEATSHOCK70"/>
</dbReference>
<dbReference type="InterPro" id="IPR043129">
    <property type="entry name" value="ATPase_NBD"/>
</dbReference>
<accession>A0A1P8BJB4</accession>
<dbReference type="Pfam" id="PF00012">
    <property type="entry name" value="HSP70"/>
    <property type="match status" value="1"/>
</dbReference>
<dbReference type="SUPFAM" id="SSF53067">
    <property type="entry name" value="Actin-like ATPase domain"/>
    <property type="match status" value="2"/>
</dbReference>